<name>A0A173S4C2_9FIRM</name>
<dbReference type="InterPro" id="IPR029016">
    <property type="entry name" value="GAF-like_dom_sf"/>
</dbReference>
<evidence type="ECO:0000256" key="6">
    <source>
        <dbReference type="ARBA" id="ARBA00023163"/>
    </source>
</evidence>
<dbReference type="NCBIfam" id="TIGR01439">
    <property type="entry name" value="lp_hng_hel_AbrB"/>
    <property type="match status" value="1"/>
</dbReference>
<evidence type="ECO:0000256" key="5">
    <source>
        <dbReference type="ARBA" id="ARBA00023159"/>
    </source>
</evidence>
<dbReference type="PROSITE" id="PS51740">
    <property type="entry name" value="SPOVT_ABRB"/>
    <property type="match status" value="1"/>
</dbReference>
<dbReference type="GO" id="GO:0030435">
    <property type="term" value="P:sporulation resulting in formation of a cellular spore"/>
    <property type="evidence" value="ECO:0007669"/>
    <property type="project" value="UniProtKB-KW"/>
</dbReference>
<dbReference type="Gene3D" id="3.30.450.40">
    <property type="match status" value="1"/>
</dbReference>
<dbReference type="InterPro" id="IPR052731">
    <property type="entry name" value="B_subtilis_Trans_State_Reg"/>
</dbReference>
<organism evidence="7 8">
    <name type="scientific">Turicibacter sanguinis</name>
    <dbReference type="NCBI Taxonomy" id="154288"/>
    <lineage>
        <taxon>Bacteria</taxon>
        <taxon>Bacillati</taxon>
        <taxon>Bacillota</taxon>
        <taxon>Erysipelotrichia</taxon>
        <taxon>Erysipelotrichales</taxon>
        <taxon>Turicibacteraceae</taxon>
        <taxon>Turicibacter</taxon>
    </lineage>
</organism>
<dbReference type="InterPro" id="IPR037914">
    <property type="entry name" value="SpoVT-AbrB_sf"/>
</dbReference>
<evidence type="ECO:0000256" key="2">
    <source>
        <dbReference type="ARBA" id="ARBA00022969"/>
    </source>
</evidence>
<dbReference type="Pfam" id="PF04014">
    <property type="entry name" value="MazE_antitoxin"/>
    <property type="match status" value="1"/>
</dbReference>
<keyword evidence="2" id="KW-0749">Sporulation</keyword>
<evidence type="ECO:0000256" key="3">
    <source>
        <dbReference type="ARBA" id="ARBA00023015"/>
    </source>
</evidence>
<dbReference type="RefSeq" id="WP_006784952.1">
    <property type="nucleotide sequence ID" value="NZ_CABJBH010000014.1"/>
</dbReference>
<dbReference type="Pfam" id="PF15714">
    <property type="entry name" value="SpoVT_C"/>
    <property type="match status" value="1"/>
</dbReference>
<keyword evidence="5" id="KW-0010">Activator</keyword>
<dbReference type="Proteomes" id="UP000487649">
    <property type="component" value="Unassembled WGS sequence"/>
</dbReference>
<keyword evidence="4 7" id="KW-0238">DNA-binding</keyword>
<evidence type="ECO:0000313" key="7">
    <source>
        <dbReference type="EMBL" id="MTK21102.1"/>
    </source>
</evidence>
<dbReference type="Gene3D" id="2.10.260.10">
    <property type="match status" value="1"/>
</dbReference>
<comment type="caution">
    <text evidence="7">The sequence shown here is derived from an EMBL/GenBank/DDBJ whole genome shotgun (WGS) entry which is preliminary data.</text>
</comment>
<keyword evidence="6" id="KW-0804">Transcription</keyword>
<gene>
    <name evidence="7" type="ORF">GMA92_06680</name>
</gene>
<proteinExistence type="predicted"/>
<evidence type="ECO:0000256" key="1">
    <source>
        <dbReference type="ARBA" id="ARBA00022491"/>
    </source>
</evidence>
<dbReference type="AlphaFoldDB" id="A0A173S4C2"/>
<evidence type="ECO:0000256" key="4">
    <source>
        <dbReference type="ARBA" id="ARBA00023125"/>
    </source>
</evidence>
<dbReference type="OrthoDB" id="9782993at2"/>
<dbReference type="FunFam" id="2.10.260.10:FF:000001">
    <property type="entry name" value="Stage V sporulation protein T"/>
    <property type="match status" value="1"/>
</dbReference>
<sequence>MKATGVVRRIDDLGRVVIPKEIRRTMRIREGDSLEIFVNQSGEVVLKKYSPIADISAFAQQYADAMQASTKKGILIVDREDIIAAAGDIKKQYLNRRVSRPLSDMIENRTSKIAEGKEVLEIVDGETTERSFVMIPIISNGDSLGAVILVGTEEDELVNELDINSVKIATAFLGKYLEG</sequence>
<dbReference type="SUPFAM" id="SSF89447">
    <property type="entry name" value="AbrB/MazE/MraZ-like"/>
    <property type="match status" value="1"/>
</dbReference>
<dbReference type="GO" id="GO:0003677">
    <property type="term" value="F:DNA binding"/>
    <property type="evidence" value="ECO:0007669"/>
    <property type="project" value="UniProtKB-UniRule"/>
</dbReference>
<evidence type="ECO:0000313" key="8">
    <source>
        <dbReference type="Proteomes" id="UP000487649"/>
    </source>
</evidence>
<dbReference type="PANTHER" id="PTHR36432">
    <property type="match status" value="1"/>
</dbReference>
<accession>A0A173S4C2</accession>
<dbReference type="PANTHER" id="PTHR36432:SF1">
    <property type="entry name" value="STAGE V SPORULATION PROTEIN T"/>
    <property type="match status" value="1"/>
</dbReference>
<dbReference type="EMBL" id="WMQE01000012">
    <property type="protein sequence ID" value="MTK21102.1"/>
    <property type="molecule type" value="Genomic_DNA"/>
</dbReference>
<keyword evidence="1" id="KW-0678">Repressor</keyword>
<dbReference type="GeneID" id="60058093"/>
<protein>
    <submittedName>
        <fullName evidence="7">AbrB/MazE/SpoVT family DNA-binding domain-containing protein</fullName>
    </submittedName>
</protein>
<reference evidence="7 8" key="1">
    <citation type="journal article" date="2019" name="Nat. Med.">
        <title>A library of human gut bacterial isolates paired with longitudinal multiomics data enables mechanistic microbiome research.</title>
        <authorList>
            <person name="Poyet M."/>
            <person name="Groussin M."/>
            <person name="Gibbons S.M."/>
            <person name="Avila-Pacheco J."/>
            <person name="Jiang X."/>
            <person name="Kearney S.M."/>
            <person name="Perrotta A.R."/>
            <person name="Berdy B."/>
            <person name="Zhao S."/>
            <person name="Lieberman T.D."/>
            <person name="Swanson P.K."/>
            <person name="Smith M."/>
            <person name="Roesemann S."/>
            <person name="Alexander J.E."/>
            <person name="Rich S.A."/>
            <person name="Livny J."/>
            <person name="Vlamakis H."/>
            <person name="Clish C."/>
            <person name="Bullock K."/>
            <person name="Deik A."/>
            <person name="Scott J."/>
            <person name="Pierce K.A."/>
            <person name="Xavier R.J."/>
            <person name="Alm E.J."/>
        </authorList>
    </citation>
    <scope>NUCLEOTIDE SEQUENCE [LARGE SCALE GENOMIC DNA]</scope>
    <source>
        <strain evidence="7 8">BIOML-A198</strain>
    </source>
</reference>
<dbReference type="GO" id="GO:0042802">
    <property type="term" value="F:identical protein binding"/>
    <property type="evidence" value="ECO:0007669"/>
    <property type="project" value="UniProtKB-ARBA"/>
</dbReference>
<dbReference type="InterPro" id="IPR007159">
    <property type="entry name" value="SpoVT-AbrB_dom"/>
</dbReference>
<keyword evidence="3" id="KW-0805">Transcription regulation</keyword>
<dbReference type="SMART" id="SM00966">
    <property type="entry name" value="SpoVT_AbrB"/>
    <property type="match status" value="1"/>
</dbReference>